<name>A0A1G4YZH3_9ACTN</name>
<evidence type="ECO:0000256" key="2">
    <source>
        <dbReference type="SAM" id="Phobius"/>
    </source>
</evidence>
<feature type="compositionally biased region" description="Low complexity" evidence="1">
    <location>
        <begin position="175"/>
        <end position="194"/>
    </location>
</feature>
<evidence type="ECO:0000313" key="5">
    <source>
        <dbReference type="Proteomes" id="UP000198981"/>
    </source>
</evidence>
<keyword evidence="2" id="KW-0812">Transmembrane</keyword>
<dbReference type="Pfam" id="PF12089">
    <property type="entry name" value="DUF3566"/>
    <property type="match status" value="1"/>
</dbReference>
<feature type="compositionally biased region" description="Low complexity" evidence="1">
    <location>
        <begin position="68"/>
        <end position="86"/>
    </location>
</feature>
<feature type="region of interest" description="Disordered" evidence="1">
    <location>
        <begin position="1"/>
        <end position="222"/>
    </location>
</feature>
<keyword evidence="5" id="KW-1185">Reference proteome</keyword>
<dbReference type="EMBL" id="FMUH01000007">
    <property type="protein sequence ID" value="SCX58841.1"/>
    <property type="molecule type" value="Genomic_DNA"/>
</dbReference>
<feature type="domain" description="DUF3566" evidence="3">
    <location>
        <begin position="221"/>
        <end position="338"/>
    </location>
</feature>
<organism evidence="4 5">
    <name type="scientific">Klenkia marina</name>
    <dbReference type="NCBI Taxonomy" id="1960309"/>
    <lineage>
        <taxon>Bacteria</taxon>
        <taxon>Bacillati</taxon>
        <taxon>Actinomycetota</taxon>
        <taxon>Actinomycetes</taxon>
        <taxon>Geodermatophilales</taxon>
        <taxon>Geodermatophilaceae</taxon>
        <taxon>Klenkia</taxon>
    </lineage>
</organism>
<gene>
    <name evidence="4" type="ORF">SAMN03159343_3848</name>
</gene>
<reference evidence="5" key="1">
    <citation type="submission" date="2016-10" db="EMBL/GenBank/DDBJ databases">
        <authorList>
            <person name="Varghese N."/>
            <person name="Submissions S."/>
        </authorList>
    </citation>
    <scope>NUCLEOTIDE SEQUENCE [LARGE SCALE GENOMIC DNA]</scope>
    <source>
        <strain evidence="5">DSM 45722</strain>
    </source>
</reference>
<keyword evidence="2" id="KW-0472">Membrane</keyword>
<protein>
    <recommendedName>
        <fullName evidence="3">DUF3566 domain-containing protein</fullName>
    </recommendedName>
</protein>
<accession>A0A1G4YZH3</accession>
<dbReference type="STRING" id="1960309.SAMN03159343_3848"/>
<feature type="transmembrane region" description="Helical" evidence="2">
    <location>
        <begin position="239"/>
        <end position="262"/>
    </location>
</feature>
<feature type="compositionally biased region" description="Low complexity" evidence="1">
    <location>
        <begin position="119"/>
        <end position="155"/>
    </location>
</feature>
<dbReference type="InterPro" id="IPR021949">
    <property type="entry name" value="DUF3566_TM"/>
</dbReference>
<feature type="compositionally biased region" description="Basic and acidic residues" evidence="1">
    <location>
        <begin position="1"/>
        <end position="19"/>
    </location>
</feature>
<evidence type="ECO:0000259" key="3">
    <source>
        <dbReference type="Pfam" id="PF12089"/>
    </source>
</evidence>
<dbReference type="AlphaFoldDB" id="A0A1G4YZH3"/>
<keyword evidence="2" id="KW-1133">Transmembrane helix</keyword>
<evidence type="ECO:0000313" key="4">
    <source>
        <dbReference type="EMBL" id="SCX58841.1"/>
    </source>
</evidence>
<sequence>MPGTRREAPTGRRIDDRCADVALPGGAGRDGGETIAPGTESGMSDRTQGSVRTDGNASDEDPQTAAIPAEEPAAGKSAAKPAAGAAPGWGGATPSGRQAPATSQAPAARPAGQPPAGPTQPAAAKPAAGKSAGGKQAPAKQAPPKQASASQGQQATVGARAAAPQTGARPANRDAAGAPRQGAGRQGGAAVRPAEVSGRPTGEGDRPGGVRAVRGSGGKGPRRARLQLRHIDTWSALKISLVLAIALFFVWMVAVGVLYGVLNGLGVFTTLNDLIGQLGSSSGDSGGSDVITPGIVFGGAAVIGAVNIVLFTALCTVGTFIYNLCADLVGGLEVTLSERD</sequence>
<proteinExistence type="predicted"/>
<feature type="transmembrane region" description="Helical" evidence="2">
    <location>
        <begin position="295"/>
        <end position="322"/>
    </location>
</feature>
<evidence type="ECO:0000256" key="1">
    <source>
        <dbReference type="SAM" id="MobiDB-lite"/>
    </source>
</evidence>
<dbReference type="Proteomes" id="UP000198981">
    <property type="component" value="Unassembled WGS sequence"/>
</dbReference>
<feature type="compositionally biased region" description="Polar residues" evidence="1">
    <location>
        <begin position="41"/>
        <end position="56"/>
    </location>
</feature>